<gene>
    <name evidence="2" type="ORF">A3783_16370</name>
</gene>
<organism evidence="2 3">
    <name type="scientific">Exiguobacterium undae</name>
    <dbReference type="NCBI Taxonomy" id="169177"/>
    <lineage>
        <taxon>Bacteria</taxon>
        <taxon>Bacillati</taxon>
        <taxon>Bacillota</taxon>
        <taxon>Bacilli</taxon>
        <taxon>Bacillales</taxon>
        <taxon>Bacillales Family XII. Incertae Sedis</taxon>
        <taxon>Exiguobacterium</taxon>
    </lineage>
</organism>
<accession>A0ABX2V7T4</accession>
<evidence type="ECO:0000313" key="3">
    <source>
        <dbReference type="Proteomes" id="UP000078447"/>
    </source>
</evidence>
<feature type="domain" description="HTH cro/C1-type" evidence="1">
    <location>
        <begin position="21"/>
        <end position="79"/>
    </location>
</feature>
<dbReference type="PROSITE" id="PS50943">
    <property type="entry name" value="HTH_CROC1"/>
    <property type="match status" value="1"/>
</dbReference>
<keyword evidence="3" id="KW-1185">Reference proteome</keyword>
<proteinExistence type="predicted"/>
<dbReference type="InterPro" id="IPR010982">
    <property type="entry name" value="Lambda_DNA-bd_dom_sf"/>
</dbReference>
<reference evidence="2 3" key="1">
    <citation type="submission" date="2016-03" db="EMBL/GenBank/DDBJ databases">
        <authorList>
            <person name="Cho S.-Y."/>
            <person name="Lim S."/>
            <person name="Kim H."/>
            <person name="Soh E.H."/>
            <person name="Moon J.S."/>
        </authorList>
    </citation>
    <scope>NUCLEOTIDE SEQUENCE [LARGE SCALE GENOMIC DNA]</scope>
    <source>
        <strain evidence="2 3">KCTC 3810</strain>
    </source>
</reference>
<protein>
    <recommendedName>
        <fullName evidence="1">HTH cro/C1-type domain-containing protein</fullName>
    </recommendedName>
</protein>
<dbReference type="RefSeq" id="WP_028105307.1">
    <property type="nucleotide sequence ID" value="NZ_LVVL01000004.1"/>
</dbReference>
<dbReference type="Gene3D" id="1.10.260.40">
    <property type="entry name" value="lambda repressor-like DNA-binding domains"/>
    <property type="match status" value="1"/>
</dbReference>
<evidence type="ECO:0000313" key="2">
    <source>
        <dbReference type="EMBL" id="OAN13870.1"/>
    </source>
</evidence>
<sequence length="95" mass="10788">MDNVDGVLEIKNRMVMRGKTIKVLRVIKDKTLQDVVRETGLAISTLSAMENETRKVTSFSQLKLARYLLNELQYTPDEVVVLQAFINQKEGGYIA</sequence>
<dbReference type="CDD" id="cd00093">
    <property type="entry name" value="HTH_XRE"/>
    <property type="match status" value="1"/>
</dbReference>
<dbReference type="SUPFAM" id="SSF47413">
    <property type="entry name" value="lambda repressor-like DNA-binding domains"/>
    <property type="match status" value="1"/>
</dbReference>
<comment type="caution">
    <text evidence="2">The sequence shown here is derived from an EMBL/GenBank/DDBJ whole genome shotgun (WGS) entry which is preliminary data.</text>
</comment>
<dbReference type="InterPro" id="IPR001387">
    <property type="entry name" value="Cro/C1-type_HTH"/>
</dbReference>
<dbReference type="EMBL" id="LVVL01000004">
    <property type="protein sequence ID" value="OAN13870.1"/>
    <property type="molecule type" value="Genomic_DNA"/>
</dbReference>
<dbReference type="Proteomes" id="UP000078447">
    <property type="component" value="Unassembled WGS sequence"/>
</dbReference>
<name>A0ABX2V7T4_9BACL</name>
<evidence type="ECO:0000259" key="1">
    <source>
        <dbReference type="PROSITE" id="PS50943"/>
    </source>
</evidence>